<evidence type="ECO:0000256" key="4">
    <source>
        <dbReference type="ARBA" id="ARBA00012513"/>
    </source>
</evidence>
<dbReference type="GO" id="GO:0004674">
    <property type="term" value="F:protein serine/threonine kinase activity"/>
    <property type="evidence" value="ECO:0007669"/>
    <property type="project" value="UniProtKB-KW"/>
</dbReference>
<dbReference type="PROSITE" id="PS00108">
    <property type="entry name" value="PROTEIN_KINASE_ST"/>
    <property type="match status" value="1"/>
</dbReference>
<proteinExistence type="inferred from homology"/>
<comment type="subcellular location">
    <subcellularLocation>
        <location evidence="1">Cell membrane</location>
        <topology evidence="1">Single-pass membrane protein</topology>
    </subcellularLocation>
    <subcellularLocation>
        <location evidence="2">Membrane</location>
        <topology evidence="2">Single-pass type I membrane protein</topology>
    </subcellularLocation>
</comment>
<dbReference type="Pfam" id="PF00069">
    <property type="entry name" value="Pkinase"/>
    <property type="match status" value="1"/>
</dbReference>
<dbReference type="Gene3D" id="3.80.10.10">
    <property type="entry name" value="Ribonuclease Inhibitor"/>
    <property type="match status" value="3"/>
</dbReference>
<dbReference type="AlphaFoldDB" id="A0AAN7IWR4"/>
<dbReference type="GO" id="GO:0005886">
    <property type="term" value="C:plasma membrane"/>
    <property type="evidence" value="ECO:0007669"/>
    <property type="project" value="UniProtKB-SubCell"/>
</dbReference>
<evidence type="ECO:0000256" key="6">
    <source>
        <dbReference type="ARBA" id="ARBA00022527"/>
    </source>
</evidence>
<evidence type="ECO:0000313" key="26">
    <source>
        <dbReference type="Proteomes" id="UP001324115"/>
    </source>
</evidence>
<dbReference type="Proteomes" id="UP001324115">
    <property type="component" value="Unassembled WGS sequence"/>
</dbReference>
<evidence type="ECO:0000256" key="19">
    <source>
        <dbReference type="ARBA" id="ARBA00023180"/>
    </source>
</evidence>
<evidence type="ECO:0000256" key="5">
    <source>
        <dbReference type="ARBA" id="ARBA00022475"/>
    </source>
</evidence>
<evidence type="ECO:0000256" key="20">
    <source>
        <dbReference type="ARBA" id="ARBA00047899"/>
    </source>
</evidence>
<evidence type="ECO:0000259" key="24">
    <source>
        <dbReference type="PROSITE" id="PS50011"/>
    </source>
</evidence>
<keyword evidence="11 23" id="KW-0732">Signal</keyword>
<keyword evidence="18" id="KW-0675">Receptor</keyword>
<keyword evidence="15" id="KW-0067">ATP-binding</keyword>
<keyword evidence="26" id="KW-1185">Reference proteome</keyword>
<dbReference type="PROSITE" id="PS50011">
    <property type="entry name" value="PROTEIN_KINASE_DOM"/>
    <property type="match status" value="1"/>
</dbReference>
<keyword evidence="12" id="KW-0677">Repeat</keyword>
<feature type="domain" description="Protein kinase" evidence="24">
    <location>
        <begin position="713"/>
        <end position="1023"/>
    </location>
</feature>
<keyword evidence="19" id="KW-0325">Glycoprotein</keyword>
<keyword evidence="5" id="KW-1003">Cell membrane</keyword>
<dbReference type="FunFam" id="3.80.10.10:FF:000565">
    <property type="entry name" value="Leucine-rich repeat receptor-like kinase protein FLORAL ORGAN NUMBER1"/>
    <property type="match status" value="1"/>
</dbReference>
<evidence type="ECO:0000256" key="9">
    <source>
        <dbReference type="ARBA" id="ARBA00022679"/>
    </source>
</evidence>
<comment type="catalytic activity">
    <reaction evidence="21">
        <text>L-seryl-[protein] + ATP = O-phospho-L-seryl-[protein] + ADP + H(+)</text>
        <dbReference type="Rhea" id="RHEA:17989"/>
        <dbReference type="Rhea" id="RHEA-COMP:9863"/>
        <dbReference type="Rhea" id="RHEA-COMP:11604"/>
        <dbReference type="ChEBI" id="CHEBI:15378"/>
        <dbReference type="ChEBI" id="CHEBI:29999"/>
        <dbReference type="ChEBI" id="CHEBI:30616"/>
        <dbReference type="ChEBI" id="CHEBI:83421"/>
        <dbReference type="ChEBI" id="CHEBI:456216"/>
        <dbReference type="EC" id="2.7.11.1"/>
    </reaction>
</comment>
<evidence type="ECO:0000256" key="1">
    <source>
        <dbReference type="ARBA" id="ARBA00004162"/>
    </source>
</evidence>
<feature type="transmembrane region" description="Helical" evidence="22">
    <location>
        <begin position="659"/>
        <end position="682"/>
    </location>
</feature>
<sequence>MGLSSHLSSAPPSSSFCMHTVILLGWFGLLLTSVADGNNETDRLALLEFKAKITRDPFGVLSSWNDSFHFCQWQGITCGRRHQRVTMLDLQSLKLVGSISPHVGNLSFLRNLTLKNNSFNNEIPPEISRLPKLQSLLLQNNTFSGKIPSSLSNCTNLEFFLAYNNLLIGEIPATLGPLLKLIFFYVYNNHLTGSISPSFGNLSFLEGLAVDHNNLVGIIPDSLGQLTKLRYFYAGTNRLFGTIPPSIFNLSSLVVFHVATNQFQGHLPSEIGITLPNIKEIVIAKNQFTGPIPVSRSNASNLNVFVLSLNTLRGKVPSLEKLNRISFFATTSNNLGNGGANDLSFLCSLTNASYLNILGINVNNFGGELPKCIGNFSTTLTQLVLANNKISGKIPTELGNLINLERLEMQQNKFSGNIPYEIGKLHKLQVLTLNTNNFYGNIPSSIGNLTILIQLELHENNLQGNIPLILSKCQNLFTLNLANNNLNGLISSQVIGLSFSPVFLNLSANQFTGVLPMEIGNFINLERLDISKNMFFGKIPASLGSCIKLEYLYLGKNLFQGIIPPSLESLRGLQILDLSENNLSGKIPKFLEVFVYLQFLNLSYNHFEGEVPTNGVFKNVSGISIKGNGKLCGGIPKFQLPICKYKKSKTRKLTHTLKLIISIASGLFGVTLIVVLLLFYSLRKKKNGSISSDSRNSLLNVSYQSLLYATDGFSSVNLIGAGSFESVYKGILNQGRHVVAIKVFNLSRRGASKSFIAECEALSNIRHRNLVKVLTTCSSIDFQGRDFKALVYEFLGNGNLDEWLHPTPRTNEALEEPRKLSLLQRLNIVIDVANALDYLYHHCQMPIVHSDLKPSNILLDDEMVGHVGDFGLATFLHDATQDCSTNQSSSIGVKGTIGYTPPEYGMGNEVSIYGDVYSYGILLLEMFTGKRPTDSIFQDNLSLHDFVEVALPGRIIDIVDPILLWERQEEEARNDTRNEDPNGSSNFQECLILILKIGVACSTQYPRERMNINVAVAELHKIRQNILKTSIHKTRTSNYR</sequence>
<comment type="similarity">
    <text evidence="3">Belongs to the protein kinase superfamily. Ser/Thr protein kinase family.</text>
</comment>
<dbReference type="PANTHER" id="PTHR27008:SF577">
    <property type="entry name" value="PROTEIN KINASE DOMAIN-CONTAINING PROTEIN"/>
    <property type="match status" value="1"/>
</dbReference>
<dbReference type="GO" id="GO:0005524">
    <property type="term" value="F:ATP binding"/>
    <property type="evidence" value="ECO:0007669"/>
    <property type="project" value="UniProtKB-KW"/>
</dbReference>
<dbReference type="Pfam" id="PF13855">
    <property type="entry name" value="LRR_8"/>
    <property type="match status" value="1"/>
</dbReference>
<dbReference type="Gene3D" id="3.30.200.20">
    <property type="entry name" value="Phosphorylase Kinase, domain 1"/>
    <property type="match status" value="1"/>
</dbReference>
<dbReference type="Pfam" id="PF00560">
    <property type="entry name" value="LRR_1"/>
    <property type="match status" value="6"/>
</dbReference>
<keyword evidence="13" id="KW-0547">Nucleotide-binding</keyword>
<keyword evidence="7" id="KW-0597">Phosphoprotein</keyword>
<dbReference type="Gene3D" id="1.10.510.10">
    <property type="entry name" value="Transferase(Phosphotransferase) domain 1"/>
    <property type="match status" value="1"/>
</dbReference>
<dbReference type="PANTHER" id="PTHR27008">
    <property type="entry name" value="OS04G0122200 PROTEIN"/>
    <property type="match status" value="1"/>
</dbReference>
<dbReference type="SMART" id="SM00220">
    <property type="entry name" value="S_TKc"/>
    <property type="match status" value="1"/>
</dbReference>
<evidence type="ECO:0000256" key="10">
    <source>
        <dbReference type="ARBA" id="ARBA00022692"/>
    </source>
</evidence>
<dbReference type="FunFam" id="1.10.510.10:FF:000358">
    <property type="entry name" value="Putative leucine-rich repeat receptor-like serine/threonine-protein kinase"/>
    <property type="match status" value="1"/>
</dbReference>
<evidence type="ECO:0000256" key="13">
    <source>
        <dbReference type="ARBA" id="ARBA00022741"/>
    </source>
</evidence>
<comment type="caution">
    <text evidence="25">The sequence shown here is derived from an EMBL/GenBank/DDBJ whole genome shotgun (WGS) entry which is preliminary data.</text>
</comment>
<evidence type="ECO:0000256" key="16">
    <source>
        <dbReference type="ARBA" id="ARBA00022989"/>
    </source>
</evidence>
<dbReference type="EMBL" id="JAXUIC010000004">
    <property type="protein sequence ID" value="KAK4592284.1"/>
    <property type="molecule type" value="Genomic_DNA"/>
</dbReference>
<reference evidence="25 26" key="1">
    <citation type="journal article" date="2023" name="G3 (Bethesda)">
        <title>A haplotype-resolved chromosome-scale genome for Quercus rubra L. provides insights into the genetics of adaptive traits for red oak species.</title>
        <authorList>
            <person name="Kapoor B."/>
            <person name="Jenkins J."/>
            <person name="Schmutz J."/>
            <person name="Zhebentyayeva T."/>
            <person name="Kuelheim C."/>
            <person name="Coggeshall M."/>
            <person name="Heim C."/>
            <person name="Lasky J.R."/>
            <person name="Leites L."/>
            <person name="Islam-Faridi N."/>
            <person name="Romero-Severson J."/>
            <person name="DeLeo V.L."/>
            <person name="Lucas S.M."/>
            <person name="Lazic D."/>
            <person name="Gailing O."/>
            <person name="Carlson J."/>
            <person name="Staton M."/>
        </authorList>
    </citation>
    <scope>NUCLEOTIDE SEQUENCE [LARGE SCALE GENOMIC DNA]</scope>
    <source>
        <strain evidence="25">Pseudo-F2</strain>
    </source>
</reference>
<evidence type="ECO:0000256" key="17">
    <source>
        <dbReference type="ARBA" id="ARBA00023136"/>
    </source>
</evidence>
<dbReference type="FunFam" id="3.80.10.10:FF:000383">
    <property type="entry name" value="Leucine-rich repeat receptor protein kinase EMS1"/>
    <property type="match status" value="1"/>
</dbReference>
<evidence type="ECO:0000313" key="25">
    <source>
        <dbReference type="EMBL" id="KAK4592284.1"/>
    </source>
</evidence>
<comment type="catalytic activity">
    <reaction evidence="20">
        <text>L-threonyl-[protein] + ATP = O-phospho-L-threonyl-[protein] + ADP + H(+)</text>
        <dbReference type="Rhea" id="RHEA:46608"/>
        <dbReference type="Rhea" id="RHEA-COMP:11060"/>
        <dbReference type="Rhea" id="RHEA-COMP:11605"/>
        <dbReference type="ChEBI" id="CHEBI:15378"/>
        <dbReference type="ChEBI" id="CHEBI:30013"/>
        <dbReference type="ChEBI" id="CHEBI:30616"/>
        <dbReference type="ChEBI" id="CHEBI:61977"/>
        <dbReference type="ChEBI" id="CHEBI:456216"/>
        <dbReference type="EC" id="2.7.11.1"/>
    </reaction>
</comment>
<dbReference type="InterPro" id="IPR013210">
    <property type="entry name" value="LRR_N_plant-typ"/>
</dbReference>
<dbReference type="FunFam" id="3.80.10.10:FF:000288">
    <property type="entry name" value="LRR receptor-like serine/threonine-protein kinase EFR"/>
    <property type="match status" value="1"/>
</dbReference>
<evidence type="ECO:0000256" key="22">
    <source>
        <dbReference type="SAM" id="Phobius"/>
    </source>
</evidence>
<gene>
    <name evidence="25" type="ORF">RGQ29_016707</name>
</gene>
<dbReference type="InterPro" id="IPR008271">
    <property type="entry name" value="Ser/Thr_kinase_AS"/>
</dbReference>
<organism evidence="25 26">
    <name type="scientific">Quercus rubra</name>
    <name type="common">Northern red oak</name>
    <name type="synonym">Quercus borealis</name>
    <dbReference type="NCBI Taxonomy" id="3512"/>
    <lineage>
        <taxon>Eukaryota</taxon>
        <taxon>Viridiplantae</taxon>
        <taxon>Streptophyta</taxon>
        <taxon>Embryophyta</taxon>
        <taxon>Tracheophyta</taxon>
        <taxon>Spermatophyta</taxon>
        <taxon>Magnoliopsida</taxon>
        <taxon>eudicotyledons</taxon>
        <taxon>Gunneridae</taxon>
        <taxon>Pentapetalae</taxon>
        <taxon>rosids</taxon>
        <taxon>fabids</taxon>
        <taxon>Fagales</taxon>
        <taxon>Fagaceae</taxon>
        <taxon>Quercus</taxon>
    </lineage>
</organism>
<feature type="signal peptide" evidence="23">
    <location>
        <begin position="1"/>
        <end position="37"/>
    </location>
</feature>
<name>A0AAN7IWR4_QUERU</name>
<keyword evidence="10 22" id="KW-0812">Transmembrane</keyword>
<evidence type="ECO:0000256" key="8">
    <source>
        <dbReference type="ARBA" id="ARBA00022614"/>
    </source>
</evidence>
<accession>A0AAN7IWR4</accession>
<dbReference type="InterPro" id="IPR000719">
    <property type="entry name" value="Prot_kinase_dom"/>
</dbReference>
<keyword evidence="17 22" id="KW-0472">Membrane</keyword>
<dbReference type="InterPro" id="IPR051809">
    <property type="entry name" value="Plant_receptor-like_S/T_kinase"/>
</dbReference>
<keyword evidence="6" id="KW-0723">Serine/threonine-protein kinase</keyword>
<feature type="chain" id="PRO_5042894291" description="non-specific serine/threonine protein kinase" evidence="23">
    <location>
        <begin position="38"/>
        <end position="1040"/>
    </location>
</feature>
<keyword evidence="14" id="KW-0418">Kinase</keyword>
<evidence type="ECO:0000256" key="12">
    <source>
        <dbReference type="ARBA" id="ARBA00022737"/>
    </source>
</evidence>
<evidence type="ECO:0000256" key="23">
    <source>
        <dbReference type="SAM" id="SignalP"/>
    </source>
</evidence>
<dbReference type="InterPro" id="IPR001611">
    <property type="entry name" value="Leu-rich_rpt"/>
</dbReference>
<protein>
    <recommendedName>
        <fullName evidence="4">non-specific serine/threonine protein kinase</fullName>
        <ecNumber evidence="4">2.7.11.1</ecNumber>
    </recommendedName>
</protein>
<evidence type="ECO:0000256" key="7">
    <source>
        <dbReference type="ARBA" id="ARBA00022553"/>
    </source>
</evidence>
<evidence type="ECO:0000256" key="21">
    <source>
        <dbReference type="ARBA" id="ARBA00048679"/>
    </source>
</evidence>
<evidence type="ECO:0000256" key="3">
    <source>
        <dbReference type="ARBA" id="ARBA00008684"/>
    </source>
</evidence>
<dbReference type="InterPro" id="IPR032675">
    <property type="entry name" value="LRR_dom_sf"/>
</dbReference>
<dbReference type="InterPro" id="IPR011009">
    <property type="entry name" value="Kinase-like_dom_sf"/>
</dbReference>
<dbReference type="EC" id="2.7.11.1" evidence="4"/>
<dbReference type="SUPFAM" id="SSF52058">
    <property type="entry name" value="L domain-like"/>
    <property type="match status" value="2"/>
</dbReference>
<keyword evidence="8" id="KW-0433">Leucine-rich repeat</keyword>
<evidence type="ECO:0000256" key="14">
    <source>
        <dbReference type="ARBA" id="ARBA00022777"/>
    </source>
</evidence>
<evidence type="ECO:0000256" key="15">
    <source>
        <dbReference type="ARBA" id="ARBA00022840"/>
    </source>
</evidence>
<dbReference type="Pfam" id="PF08263">
    <property type="entry name" value="LRRNT_2"/>
    <property type="match status" value="1"/>
</dbReference>
<dbReference type="SUPFAM" id="SSF56112">
    <property type="entry name" value="Protein kinase-like (PK-like)"/>
    <property type="match status" value="1"/>
</dbReference>
<evidence type="ECO:0000256" key="2">
    <source>
        <dbReference type="ARBA" id="ARBA00004479"/>
    </source>
</evidence>
<keyword evidence="9" id="KW-0808">Transferase</keyword>
<dbReference type="FunFam" id="3.30.200.20:FF:000432">
    <property type="entry name" value="LRR receptor-like serine/threonine-protein kinase EFR"/>
    <property type="match status" value="1"/>
</dbReference>
<keyword evidence="16 22" id="KW-1133">Transmembrane helix</keyword>
<evidence type="ECO:0000256" key="18">
    <source>
        <dbReference type="ARBA" id="ARBA00023170"/>
    </source>
</evidence>
<evidence type="ECO:0000256" key="11">
    <source>
        <dbReference type="ARBA" id="ARBA00022729"/>
    </source>
</evidence>